<evidence type="ECO:0000313" key="4">
    <source>
        <dbReference type="EMBL" id="KUG02759.1"/>
    </source>
</evidence>
<protein>
    <submittedName>
        <fullName evidence="4">Pyruvate:ferredoxin oxidoreductase, alpha subunit</fullName>
        <ecNumber evidence="4">1.2.7.1</ecNumber>
    </submittedName>
</protein>
<dbReference type="InterPro" id="IPR002880">
    <property type="entry name" value="Pyrv_Fd/Flavodoxin_OxRdtase_N"/>
</dbReference>
<dbReference type="FunFam" id="3.40.50.970:FF:000012">
    <property type="entry name" value="Pyruvate:ferredoxin (Flavodoxin) oxidoreductase"/>
    <property type="match status" value="1"/>
</dbReference>
<name>A0A0W8E259_9ZZZZ</name>
<dbReference type="Gene3D" id="3.40.50.920">
    <property type="match status" value="1"/>
</dbReference>
<dbReference type="EC" id="1.2.7.1" evidence="4"/>
<dbReference type="PANTHER" id="PTHR32154:SF0">
    <property type="entry name" value="PYRUVATE-FLAVODOXIN OXIDOREDUCTASE-RELATED"/>
    <property type="match status" value="1"/>
</dbReference>
<dbReference type="Pfam" id="PF01855">
    <property type="entry name" value="POR_N"/>
    <property type="match status" value="1"/>
</dbReference>
<gene>
    <name evidence="4" type="ORF">ASZ90_019835</name>
</gene>
<reference evidence="4" key="1">
    <citation type="journal article" date="2015" name="Proc. Natl. Acad. Sci. U.S.A.">
        <title>Networks of energetic and metabolic interactions define dynamics in microbial communities.</title>
        <authorList>
            <person name="Embree M."/>
            <person name="Liu J.K."/>
            <person name="Al-Bassam M.M."/>
            <person name="Zengler K."/>
        </authorList>
    </citation>
    <scope>NUCLEOTIDE SEQUENCE</scope>
</reference>
<evidence type="ECO:0000256" key="1">
    <source>
        <dbReference type="ARBA" id="ARBA00023002"/>
    </source>
</evidence>
<dbReference type="EMBL" id="LNQE01001909">
    <property type="protein sequence ID" value="KUG02759.1"/>
    <property type="molecule type" value="Genomic_DNA"/>
</dbReference>
<comment type="caution">
    <text evidence="4">The sequence shown here is derived from an EMBL/GenBank/DDBJ whole genome shotgun (WGS) entry which is preliminary data.</text>
</comment>
<evidence type="ECO:0000259" key="3">
    <source>
        <dbReference type="Pfam" id="PF17147"/>
    </source>
</evidence>
<accession>A0A0W8E259</accession>
<dbReference type="InterPro" id="IPR033412">
    <property type="entry name" value="PFOR_II"/>
</dbReference>
<dbReference type="Pfam" id="PF17147">
    <property type="entry name" value="PFOR_II"/>
    <property type="match status" value="1"/>
</dbReference>
<dbReference type="FunFam" id="3.40.50.920:FF:000010">
    <property type="entry name" value="Pyruvate ferredoxin oxidoreductase, alpha subunit"/>
    <property type="match status" value="1"/>
</dbReference>
<dbReference type="PANTHER" id="PTHR32154">
    <property type="entry name" value="PYRUVATE-FLAVODOXIN OXIDOREDUCTASE-RELATED"/>
    <property type="match status" value="1"/>
</dbReference>
<keyword evidence="4" id="KW-0670">Pyruvate</keyword>
<feature type="domain" description="Pyruvate:ferredoxin oxidoreductase core" evidence="3">
    <location>
        <begin position="260"/>
        <end position="364"/>
    </location>
</feature>
<feature type="domain" description="Pyruvate flavodoxin/ferredoxin oxidoreductase pyrimidine binding" evidence="2">
    <location>
        <begin position="14"/>
        <end position="237"/>
    </location>
</feature>
<dbReference type="InterPro" id="IPR029061">
    <property type="entry name" value="THDP-binding"/>
</dbReference>
<proteinExistence type="predicted"/>
<dbReference type="InterPro" id="IPR009014">
    <property type="entry name" value="Transketo_C/PFOR_II"/>
</dbReference>
<dbReference type="InterPro" id="IPR050722">
    <property type="entry name" value="Pyruvate:ferred/Flavod_OxRd"/>
</dbReference>
<dbReference type="SUPFAM" id="SSF52922">
    <property type="entry name" value="TK C-terminal domain-like"/>
    <property type="match status" value="1"/>
</dbReference>
<sequence>MSNRLSGNEAVAYAMKQINPDVMGAFPITPSTEIPEYFAQYVADGEVNTEYVTVESEHSSMSVCIAAQAAGARSVSATSSCGLALMYELLYVAASSRLPITLACVNRALTGPININNDHSDSMGARDSGWIQIYAENNQEAYDNILMAMPIGETPKVRLPVMTCMDGFITSHAVENIELLETEAVRKFIGEYNPENYLLKRENPLAVGPYDVSAYYMEHKVLQAEAMKSAKARILEVSTEFEKISGRRYGLFEEYRMEDAQLAMVLIGSTAGTAKAAVDQLREDGIKAGLVKIRVFRPFPGEELGRALAGTRAVAVMDKSEGFSANGGPLFAETRSALYDLKERPYLINIVYGLGGRDVKTEDIQQVFGRLADIAVTGEIGPVYTHMGQRSKEEIS</sequence>
<dbReference type="CDD" id="cd07034">
    <property type="entry name" value="TPP_PYR_PFOR_IOR-alpha_like"/>
    <property type="match status" value="1"/>
</dbReference>
<dbReference type="GO" id="GO:0019164">
    <property type="term" value="F:pyruvate synthase activity"/>
    <property type="evidence" value="ECO:0007669"/>
    <property type="project" value="UniProtKB-EC"/>
</dbReference>
<evidence type="ECO:0000259" key="2">
    <source>
        <dbReference type="Pfam" id="PF01855"/>
    </source>
</evidence>
<organism evidence="4">
    <name type="scientific">hydrocarbon metagenome</name>
    <dbReference type="NCBI Taxonomy" id="938273"/>
    <lineage>
        <taxon>unclassified sequences</taxon>
        <taxon>metagenomes</taxon>
        <taxon>ecological metagenomes</taxon>
    </lineage>
</organism>
<dbReference type="AlphaFoldDB" id="A0A0W8E259"/>
<dbReference type="Gene3D" id="3.40.50.970">
    <property type="match status" value="1"/>
</dbReference>
<keyword evidence="1 4" id="KW-0560">Oxidoreductase</keyword>
<dbReference type="SUPFAM" id="SSF52518">
    <property type="entry name" value="Thiamin diphosphate-binding fold (THDP-binding)"/>
    <property type="match status" value="1"/>
</dbReference>
<dbReference type="GO" id="GO:0006979">
    <property type="term" value="P:response to oxidative stress"/>
    <property type="evidence" value="ECO:0007669"/>
    <property type="project" value="TreeGrafter"/>
</dbReference>